<keyword evidence="1" id="KW-0732">Signal</keyword>
<dbReference type="PANTHER" id="PTHR46580">
    <property type="entry name" value="SENSOR KINASE-RELATED"/>
    <property type="match status" value="1"/>
</dbReference>
<name>A0A1I3AUN6_9RHOB</name>
<dbReference type="InterPro" id="IPR028994">
    <property type="entry name" value="Integrin_alpha_N"/>
</dbReference>
<evidence type="ECO:0000313" key="2">
    <source>
        <dbReference type="EMBL" id="SFH53805.1"/>
    </source>
</evidence>
<dbReference type="Gene3D" id="3.40.50.10320">
    <property type="entry name" value="LmbE-like"/>
    <property type="match status" value="1"/>
</dbReference>
<evidence type="ECO:0000256" key="1">
    <source>
        <dbReference type="ARBA" id="ARBA00022729"/>
    </source>
</evidence>
<dbReference type="InterPro" id="IPR003737">
    <property type="entry name" value="GlcNAc_PI_deacetylase-related"/>
</dbReference>
<dbReference type="SUPFAM" id="SSF102588">
    <property type="entry name" value="LmbE-like"/>
    <property type="match status" value="1"/>
</dbReference>
<dbReference type="PANTHER" id="PTHR46580:SF2">
    <property type="entry name" value="MAM DOMAIN-CONTAINING PROTEIN"/>
    <property type="match status" value="1"/>
</dbReference>
<dbReference type="EMBL" id="FOPU01000017">
    <property type="protein sequence ID" value="SFH53805.1"/>
    <property type="molecule type" value="Genomic_DNA"/>
</dbReference>
<dbReference type="AlphaFoldDB" id="A0A1I3AUN6"/>
<reference evidence="2 3" key="1">
    <citation type="submission" date="2016-10" db="EMBL/GenBank/DDBJ databases">
        <authorList>
            <person name="de Groot N.N."/>
        </authorList>
    </citation>
    <scope>NUCLEOTIDE SEQUENCE [LARGE SCALE GENOMIC DNA]</scope>
    <source>
        <strain evidence="2 3">DSM 8537</strain>
    </source>
</reference>
<dbReference type="SUPFAM" id="SSF69318">
    <property type="entry name" value="Integrin alpha N-terminal domain"/>
    <property type="match status" value="1"/>
</dbReference>
<sequence length="604" mass="64631">MPDPAVSNVVFVAHQDDNILFMEQGLHAAISAGEAVTTVFVTAGDAGGNADYWLGREEGARAAMSQMVGSTAWVTETVTLGEGAGSHQLVTSHLADHPEIRLYFLRLPDGMFRGGGSARYGRESLEKLVEGEIDRVHSVDGAASYGRQDLVGLMRLLMDEHQATHVQIQDHLSVFAREDHSDHRATAFLATLAFEGSGPDRVLAGHVDYGSHHLPANVPPALLEHFQAVFRAYAEHDPAVQVGRDADGNVIYGAHFDDWLGRDYRVQDVLGIWALDFTQGRGNWRVGNHVRTLADIDGDGRADIVGFGAGRVLTALAEQRHFGATVGWSDAFSHRAGWRVNLHEREMGDLDGDGRADIVAFGDNGVQVALSNGTAFVDAGLWLANFGRLAGNWRVDRHERAVADVDGDGRDDVIGFGGNGVLVALSTGTGLTAAQVWSREFSYAAGWRNELHVRTLADVDGDGRADIVAFGDNGVQVALSSGGRFAASAVWSAEFSGAAGWSVMRHERMLADANGDGRADIVGFGEDGVRVALSTGTGFAAAELWCDDFAFDDGWRSDRHDRFLADVNGDGRADIVGFGEDFVEVALSTGTGFATPALSDDFAV</sequence>
<protein>
    <submittedName>
        <fullName evidence="2">Repeat domain-containing protein</fullName>
    </submittedName>
</protein>
<dbReference type="RefSeq" id="WP_074968025.1">
    <property type="nucleotide sequence ID" value="NZ_CBCRYP010000037.1"/>
</dbReference>
<dbReference type="InterPro" id="IPR024078">
    <property type="entry name" value="LmbE-like_dom_sf"/>
</dbReference>
<dbReference type="InterPro" id="IPR013517">
    <property type="entry name" value="FG-GAP"/>
</dbReference>
<dbReference type="Gene3D" id="2.40.128.340">
    <property type="match status" value="2"/>
</dbReference>
<dbReference type="STRING" id="34004.SAMN04488021_11728"/>
<organism evidence="2 3">
    <name type="scientific">Paracoccus aminovorans</name>
    <dbReference type="NCBI Taxonomy" id="34004"/>
    <lineage>
        <taxon>Bacteria</taxon>
        <taxon>Pseudomonadati</taxon>
        <taxon>Pseudomonadota</taxon>
        <taxon>Alphaproteobacteria</taxon>
        <taxon>Rhodobacterales</taxon>
        <taxon>Paracoccaceae</taxon>
        <taxon>Paracoccus</taxon>
    </lineage>
</organism>
<dbReference type="OrthoDB" id="7970102at2"/>
<dbReference type="Proteomes" id="UP000183635">
    <property type="component" value="Unassembled WGS sequence"/>
</dbReference>
<accession>A0A1I3AUN6</accession>
<evidence type="ECO:0000313" key="3">
    <source>
        <dbReference type="Proteomes" id="UP000183635"/>
    </source>
</evidence>
<keyword evidence="3" id="KW-1185">Reference proteome</keyword>
<gene>
    <name evidence="2" type="ORF">SAMN04488021_11728</name>
</gene>
<dbReference type="Pfam" id="PF02585">
    <property type="entry name" value="PIG-L"/>
    <property type="match status" value="1"/>
</dbReference>
<dbReference type="Pfam" id="PF13517">
    <property type="entry name" value="FG-GAP_3"/>
    <property type="match status" value="2"/>
</dbReference>
<proteinExistence type="predicted"/>